<keyword evidence="1" id="KW-1133">Transmembrane helix</keyword>
<dbReference type="AlphaFoldDB" id="A0ABD7C5X6"/>
<gene>
    <name evidence="3" type="ORF">JJL50_02560</name>
</gene>
<keyword evidence="1" id="KW-0472">Membrane</keyword>
<feature type="transmembrane region" description="Helical" evidence="1">
    <location>
        <begin position="235"/>
        <end position="256"/>
    </location>
</feature>
<dbReference type="InterPro" id="IPR050256">
    <property type="entry name" value="Glycosyltransferase_2"/>
</dbReference>
<dbReference type="CDD" id="cd04187">
    <property type="entry name" value="DPM1_like_bac"/>
    <property type="match status" value="1"/>
</dbReference>
<dbReference type="Proteomes" id="UP000596095">
    <property type="component" value="Chromosome"/>
</dbReference>
<dbReference type="RefSeq" id="WP_049424895.1">
    <property type="nucleotide sequence ID" value="NZ_CP067993.1"/>
</dbReference>
<evidence type="ECO:0000313" key="4">
    <source>
        <dbReference type="Proteomes" id="UP000596095"/>
    </source>
</evidence>
<dbReference type="InterPro" id="IPR001173">
    <property type="entry name" value="Glyco_trans_2-like"/>
</dbReference>
<organism evidence="3 4">
    <name type="scientific">Stenotrophomonas maltophilia</name>
    <name type="common">Pseudomonas maltophilia</name>
    <name type="synonym">Xanthomonas maltophilia</name>
    <dbReference type="NCBI Taxonomy" id="40324"/>
    <lineage>
        <taxon>Bacteria</taxon>
        <taxon>Pseudomonadati</taxon>
        <taxon>Pseudomonadota</taxon>
        <taxon>Gammaproteobacteria</taxon>
        <taxon>Lysobacterales</taxon>
        <taxon>Lysobacteraceae</taxon>
        <taxon>Stenotrophomonas</taxon>
        <taxon>Stenotrophomonas maltophilia group</taxon>
    </lineage>
</organism>
<reference evidence="3 4" key="1">
    <citation type="submission" date="2021-01" db="EMBL/GenBank/DDBJ databases">
        <title>Genome Characterization of a novel Stenotrophomonas isolate with high keratinase activity.</title>
        <authorList>
            <person name="Cao Z.-J."/>
        </authorList>
    </citation>
    <scope>NUCLEOTIDE SEQUENCE [LARGE SCALE GENOMIC DNA]</scope>
    <source>
        <strain evidence="3 4">DHHJ</strain>
    </source>
</reference>
<proteinExistence type="predicted"/>
<sequence>MQQLLSPSLTVVVPVYGNEGSITPLIAALASIKAETGVPFEAVFVVDGSPDQSYARLREQLPAAGFDAQLVSLSRNFGAFSAIRVGLEHARGSIIAVMAADLQEPPSLVIELFNALSSGDKDIAMGVREAREDPGLSKLMSATFWSLYRHFVMPDIPKGGVDIFGLSADMRDRLLQLNESNTSLLAQLFWLGGRRVFVPYQRLRREHGKSAWTMKKKLRYLSDSVFAFTDLPVRLLMAIGTLALLAAVAMSILILIAKLSGLVAVPGYAGTMVTILFFGALNSLGLGVVGAYAWRTFENTKARPLAIIQSLENFPEHHP</sequence>
<dbReference type="InterPro" id="IPR029044">
    <property type="entry name" value="Nucleotide-diphossugar_trans"/>
</dbReference>
<evidence type="ECO:0000256" key="1">
    <source>
        <dbReference type="SAM" id="Phobius"/>
    </source>
</evidence>
<feature type="transmembrane region" description="Helical" evidence="1">
    <location>
        <begin position="268"/>
        <end position="294"/>
    </location>
</feature>
<accession>A0ABD7C5X6</accession>
<dbReference type="Gene3D" id="3.90.550.10">
    <property type="entry name" value="Spore Coat Polysaccharide Biosynthesis Protein SpsA, Chain A"/>
    <property type="match status" value="1"/>
</dbReference>
<feature type="domain" description="Glycosyltransferase 2-like" evidence="2">
    <location>
        <begin position="10"/>
        <end position="145"/>
    </location>
</feature>
<evidence type="ECO:0000259" key="2">
    <source>
        <dbReference type="Pfam" id="PF00535"/>
    </source>
</evidence>
<dbReference type="PANTHER" id="PTHR48090">
    <property type="entry name" value="UNDECAPRENYL-PHOSPHATE 4-DEOXY-4-FORMAMIDO-L-ARABINOSE TRANSFERASE-RELATED"/>
    <property type="match status" value="1"/>
</dbReference>
<dbReference type="Pfam" id="PF00535">
    <property type="entry name" value="Glycos_transf_2"/>
    <property type="match status" value="1"/>
</dbReference>
<keyword evidence="1" id="KW-0812">Transmembrane</keyword>
<evidence type="ECO:0000313" key="3">
    <source>
        <dbReference type="EMBL" id="QQQ42958.1"/>
    </source>
</evidence>
<dbReference type="EMBL" id="CP067993">
    <property type="protein sequence ID" value="QQQ42958.1"/>
    <property type="molecule type" value="Genomic_DNA"/>
</dbReference>
<name>A0ABD7C5X6_STEMA</name>
<protein>
    <submittedName>
        <fullName evidence="3">Glycosyltransferase family 2 protein</fullName>
    </submittedName>
</protein>
<dbReference type="PANTHER" id="PTHR48090:SF8">
    <property type="entry name" value="GLYCOSYLTRANSFERASE CSBB-RELATED"/>
    <property type="match status" value="1"/>
</dbReference>
<dbReference type="SUPFAM" id="SSF53448">
    <property type="entry name" value="Nucleotide-diphospho-sugar transferases"/>
    <property type="match status" value="1"/>
</dbReference>